<dbReference type="Proteomes" id="UP000203886">
    <property type="component" value="Segment"/>
</dbReference>
<dbReference type="EMBL" id="KR063280">
    <property type="protein sequence ID" value="AKL88358.1"/>
    <property type="molecule type" value="Genomic_DNA"/>
</dbReference>
<evidence type="ECO:0000313" key="2">
    <source>
        <dbReference type="Proteomes" id="UP000203886"/>
    </source>
</evidence>
<keyword evidence="2" id="KW-1185">Reference proteome</keyword>
<reference evidence="1 2" key="1">
    <citation type="journal article" date="2015" name="PLoS ONE">
        <title>Lysis to Kill: Evaluation of the Lytic Abilities, and Genomics of Nine Bacteriophages Infective for Gordonia spp. and Their Potential Use in Activated Sludge Foam Biocontrol.</title>
        <authorList>
            <person name="Dyson Z.A."/>
            <person name="Tucci J."/>
            <person name="Seviour R.J."/>
            <person name="Petrovski S."/>
        </authorList>
    </citation>
    <scope>NUCLEOTIDE SEQUENCE [LARGE SCALE GENOMIC DNA]</scope>
</reference>
<protein>
    <submittedName>
        <fullName evidence="1">Uncharacterized protein</fullName>
    </submittedName>
</protein>
<dbReference type="KEGG" id="vg:28801127"/>
<evidence type="ECO:0000313" key="1">
    <source>
        <dbReference type="EMBL" id="AKL88358.1"/>
    </source>
</evidence>
<proteinExistence type="predicted"/>
<accession>A0A0K0NL97</accession>
<dbReference type="RefSeq" id="YP_009273559.1">
    <property type="nucleotide sequence ID" value="NC_030906.1"/>
</dbReference>
<gene>
    <name evidence="1" type="ORF">GMA6_77</name>
</gene>
<organism evidence="1 2">
    <name type="scientific">Gordonia phage GMA6</name>
    <dbReference type="NCBI Taxonomy" id="1647285"/>
    <lineage>
        <taxon>Viruses</taxon>
        <taxon>Duplodnaviria</taxon>
        <taxon>Heunggongvirae</taxon>
        <taxon>Uroviricota</taxon>
        <taxon>Caudoviricetes</taxon>
        <taxon>Bendigovirus</taxon>
        <taxon>Bendigovirus GMA6</taxon>
    </lineage>
</organism>
<name>A0A0K0NL97_9CAUD</name>
<sequence length="63" mass="7066">MTGHEKQLASALLQGWDIAEEPVKSVKVKPNTTYYLLVHGWSCSQCAARVTVGDFSKHARRHK</sequence>
<dbReference type="OrthoDB" id="29225at10239"/>
<dbReference type="GeneID" id="28801127"/>